<protein>
    <submittedName>
        <fullName evidence="1">Uncharacterized protein</fullName>
    </submittedName>
</protein>
<accession>A0ACB0L3F0</accession>
<evidence type="ECO:0000313" key="2">
    <source>
        <dbReference type="Proteomes" id="UP001177021"/>
    </source>
</evidence>
<proteinExistence type="predicted"/>
<dbReference type="EMBL" id="CASHSV030000409">
    <property type="protein sequence ID" value="CAJ2663203.1"/>
    <property type="molecule type" value="Genomic_DNA"/>
</dbReference>
<organism evidence="1 2">
    <name type="scientific">Trifolium pratense</name>
    <name type="common">Red clover</name>
    <dbReference type="NCBI Taxonomy" id="57577"/>
    <lineage>
        <taxon>Eukaryota</taxon>
        <taxon>Viridiplantae</taxon>
        <taxon>Streptophyta</taxon>
        <taxon>Embryophyta</taxon>
        <taxon>Tracheophyta</taxon>
        <taxon>Spermatophyta</taxon>
        <taxon>Magnoliopsida</taxon>
        <taxon>eudicotyledons</taxon>
        <taxon>Gunneridae</taxon>
        <taxon>Pentapetalae</taxon>
        <taxon>rosids</taxon>
        <taxon>fabids</taxon>
        <taxon>Fabales</taxon>
        <taxon>Fabaceae</taxon>
        <taxon>Papilionoideae</taxon>
        <taxon>50 kb inversion clade</taxon>
        <taxon>NPAAA clade</taxon>
        <taxon>Hologalegina</taxon>
        <taxon>IRL clade</taxon>
        <taxon>Trifolieae</taxon>
        <taxon>Trifolium</taxon>
    </lineage>
</organism>
<name>A0ACB0L3F0_TRIPR</name>
<gene>
    <name evidence="1" type="ORF">MILVUS5_LOCUS28677</name>
</gene>
<keyword evidence="2" id="KW-1185">Reference proteome</keyword>
<comment type="caution">
    <text evidence="1">The sequence shown here is derived from an EMBL/GenBank/DDBJ whole genome shotgun (WGS) entry which is preliminary data.</text>
</comment>
<evidence type="ECO:0000313" key="1">
    <source>
        <dbReference type="EMBL" id="CAJ2663203.1"/>
    </source>
</evidence>
<sequence length="696" mass="77356">METTQIVEEDVVIVGAGIAGLTTALGLHRLGVKFLVLESSDSLRVGGFALAILENAWKALDAVGVGDILRRKHIHIHGNVTTSLITGKRISIMPKDNKGENEQRCVRRELLVDTLANELPSGTIRAQSERRTSQSERRTSSSPERVYFRCMKSRNKYASQYPRLVTPSTSLPAASGSLTDASPPTTQLGHPGSNFQGPLYQPGGNVVSWGASSPAPNANGGGLAMPMYWQGYYGAPNGLPQLHQKSLLRPPPGLSMPSSMQQPMPSSMQQSMQQPMPSSMQQPMHSSVQQPMHSSVQQPMPSSVQQPMAIESILRLCAAAESLDEKEQKELVELVDVKLGQEYELVVTTYADPAASADLAVVLMQEGLAHILLVDFNVVRCAVIASPGFAKDQFHRHLFLEAERRQLRPIIENKSRIILAHTSSCYKHSLKEVLIGCDGVNSVVTKWLGFKEATYRGRYGIRGWAEMESNHNIEPALMRFSGNDFRVVAVPCDEKSVYWFFTWTSSTIQDKILIENPTELDKKLLENPTELKQYVLNKLEKMPSDVRYFIEKTELHAFKLAPLRYRHPLELIMGNISKDNVCVAGDAFHPMTPDLAQGGCSALEDGVVLARCLADAFTKKPEEEEDDQYKRIEEGLKKYANERRWRCIDLITTSYIVGFVQQGNSKLVTFIRDKFLGPLIAGQMIKNSKFNCGKLK</sequence>
<dbReference type="Proteomes" id="UP001177021">
    <property type="component" value="Unassembled WGS sequence"/>
</dbReference>
<reference evidence="1" key="1">
    <citation type="submission" date="2023-10" db="EMBL/GenBank/DDBJ databases">
        <authorList>
            <person name="Rodriguez Cubillos JULIANA M."/>
            <person name="De Vega J."/>
        </authorList>
    </citation>
    <scope>NUCLEOTIDE SEQUENCE</scope>
</reference>